<reference evidence="2" key="2">
    <citation type="submission" date="2021-08" db="EMBL/GenBank/DDBJ databases">
        <authorList>
            <person name="Tani A."/>
            <person name="Ola A."/>
            <person name="Ogura Y."/>
            <person name="Katsura K."/>
            <person name="Hayashi T."/>
        </authorList>
    </citation>
    <scope>NUCLEOTIDE SEQUENCE</scope>
    <source>
        <strain evidence="2">DSM 19015</strain>
    </source>
</reference>
<feature type="compositionally biased region" description="Polar residues" evidence="1">
    <location>
        <begin position="172"/>
        <end position="182"/>
    </location>
</feature>
<evidence type="ECO:0000313" key="3">
    <source>
        <dbReference type="Proteomes" id="UP001055125"/>
    </source>
</evidence>
<reference evidence="2" key="1">
    <citation type="journal article" date="2021" name="Front. Microbiol.">
        <title>Comprehensive Comparative Genomics and Phenotyping of Methylobacterium Species.</title>
        <authorList>
            <person name="Alessa O."/>
            <person name="Ogura Y."/>
            <person name="Fujitani Y."/>
            <person name="Takami H."/>
            <person name="Hayashi T."/>
            <person name="Sahin N."/>
            <person name="Tani A."/>
        </authorList>
    </citation>
    <scope>NUCLEOTIDE SEQUENCE</scope>
    <source>
        <strain evidence="2">DSM 19015</strain>
    </source>
</reference>
<feature type="compositionally biased region" description="Low complexity" evidence="1">
    <location>
        <begin position="183"/>
        <end position="199"/>
    </location>
</feature>
<dbReference type="RefSeq" id="WP_238246538.1">
    <property type="nucleotide sequence ID" value="NZ_BPQP01000089.1"/>
</dbReference>
<accession>A0ABQ4S4J1</accession>
<dbReference type="Proteomes" id="UP001055125">
    <property type="component" value="Unassembled WGS sequence"/>
</dbReference>
<evidence type="ECO:0000256" key="1">
    <source>
        <dbReference type="SAM" id="MobiDB-lite"/>
    </source>
</evidence>
<feature type="region of interest" description="Disordered" evidence="1">
    <location>
        <begin position="172"/>
        <end position="221"/>
    </location>
</feature>
<sequence>MSRNLLTKDQFRAIAGVSPAAGGTVTLFGKQVPWFPLSVGHYCQYVLGRFECAKSFYVLGAQIAVAKEGIDQVEAEGREPTVDDVKALDALVDRKGYLDAQASDAAAANMAFIACGIGFPGDEEVEAWLLGGDDEELMTALAIIEEGTWGADPEDFFARVGRKIRGRTLTVMQASSQAKDQATTTSTPTPSKARTSPTSNSNRQARRAAQSSKPKARAARG</sequence>
<name>A0ABQ4S4J1_9HYPH</name>
<proteinExistence type="predicted"/>
<comment type="caution">
    <text evidence="2">The sequence shown here is derived from an EMBL/GenBank/DDBJ whole genome shotgun (WGS) entry which is preliminary data.</text>
</comment>
<dbReference type="EMBL" id="BPQP01000089">
    <property type="protein sequence ID" value="GJD97480.1"/>
    <property type="molecule type" value="Genomic_DNA"/>
</dbReference>
<evidence type="ECO:0000313" key="2">
    <source>
        <dbReference type="EMBL" id="GJD97480.1"/>
    </source>
</evidence>
<gene>
    <name evidence="2" type="ORF">OCOJLMKI_4711</name>
</gene>
<organism evidence="2 3">
    <name type="scientific">Methylobacterium iners</name>
    <dbReference type="NCBI Taxonomy" id="418707"/>
    <lineage>
        <taxon>Bacteria</taxon>
        <taxon>Pseudomonadati</taxon>
        <taxon>Pseudomonadota</taxon>
        <taxon>Alphaproteobacteria</taxon>
        <taxon>Hyphomicrobiales</taxon>
        <taxon>Methylobacteriaceae</taxon>
        <taxon>Methylobacterium</taxon>
    </lineage>
</organism>
<evidence type="ECO:0008006" key="4">
    <source>
        <dbReference type="Google" id="ProtNLM"/>
    </source>
</evidence>
<keyword evidence="3" id="KW-1185">Reference proteome</keyword>
<protein>
    <recommendedName>
        <fullName evidence="4">Tail assembly chaperone</fullName>
    </recommendedName>
</protein>